<feature type="region of interest" description="Disordered" evidence="1">
    <location>
        <begin position="203"/>
        <end position="247"/>
    </location>
</feature>
<dbReference type="Gramene" id="Psat01G0256800-T1">
    <property type="protein sequence ID" value="KAI5443986.1"/>
    <property type="gene ID" value="KIW84_012568"/>
</dbReference>
<feature type="region of interest" description="Disordered" evidence="1">
    <location>
        <begin position="26"/>
        <end position="75"/>
    </location>
</feature>
<evidence type="ECO:0000313" key="2">
    <source>
        <dbReference type="EMBL" id="KAI5443986.1"/>
    </source>
</evidence>
<dbReference type="Proteomes" id="UP001058974">
    <property type="component" value="Chromosome 1"/>
</dbReference>
<name>A0A9D5GWI9_PEA</name>
<evidence type="ECO:0000256" key="1">
    <source>
        <dbReference type="SAM" id="MobiDB-lite"/>
    </source>
</evidence>
<dbReference type="AlphaFoldDB" id="A0A9D5GWI9"/>
<protein>
    <recommendedName>
        <fullName evidence="4">Retrotransposon gag domain-containing protein</fullName>
    </recommendedName>
</protein>
<evidence type="ECO:0000313" key="3">
    <source>
        <dbReference type="Proteomes" id="UP001058974"/>
    </source>
</evidence>
<feature type="compositionally biased region" description="Basic and acidic residues" evidence="1">
    <location>
        <begin position="203"/>
        <end position="237"/>
    </location>
</feature>
<organism evidence="2 3">
    <name type="scientific">Pisum sativum</name>
    <name type="common">Garden pea</name>
    <name type="synonym">Lathyrus oleraceus</name>
    <dbReference type="NCBI Taxonomy" id="3888"/>
    <lineage>
        <taxon>Eukaryota</taxon>
        <taxon>Viridiplantae</taxon>
        <taxon>Streptophyta</taxon>
        <taxon>Embryophyta</taxon>
        <taxon>Tracheophyta</taxon>
        <taxon>Spermatophyta</taxon>
        <taxon>Magnoliopsida</taxon>
        <taxon>eudicotyledons</taxon>
        <taxon>Gunneridae</taxon>
        <taxon>Pentapetalae</taxon>
        <taxon>rosids</taxon>
        <taxon>fabids</taxon>
        <taxon>Fabales</taxon>
        <taxon>Fabaceae</taxon>
        <taxon>Papilionoideae</taxon>
        <taxon>50 kb inversion clade</taxon>
        <taxon>NPAAA clade</taxon>
        <taxon>Hologalegina</taxon>
        <taxon>IRL clade</taxon>
        <taxon>Fabeae</taxon>
        <taxon>Lathyrus</taxon>
    </lineage>
</organism>
<comment type="caution">
    <text evidence="2">The sequence shown here is derived from an EMBL/GenBank/DDBJ whole genome shotgun (WGS) entry which is preliminary data.</text>
</comment>
<sequence length="247" mass="28942">MEASMEQIRQLVLDQQARPQITVDQIRQIVQERRPRRHRRNGDGDGDDDEGSDLSSASIRSRPRHRHGNDDRRGGIFGGRRRLEIPVFKGEDAYGWLVRVERYFRIYEIRTQEKVDAVVLAMEDRALNWFQWWEEKVDAVIRRFQPGLLNNPLGPLLSHKQKTTVKEYRDKFELLAELKLYDSQDLAEIMDRALLIEEKNEVAGRRSTGWKDRGGTYKFKDPGDMSNPKKESERGEQDTMTELGEED</sequence>
<proteinExistence type="predicted"/>
<keyword evidence="3" id="KW-1185">Reference proteome</keyword>
<gene>
    <name evidence="2" type="ORF">KIW84_012568</name>
</gene>
<reference evidence="2 3" key="1">
    <citation type="journal article" date="2022" name="Nat. Genet.">
        <title>Improved pea reference genome and pan-genome highlight genomic features and evolutionary characteristics.</title>
        <authorList>
            <person name="Yang T."/>
            <person name="Liu R."/>
            <person name="Luo Y."/>
            <person name="Hu S."/>
            <person name="Wang D."/>
            <person name="Wang C."/>
            <person name="Pandey M.K."/>
            <person name="Ge S."/>
            <person name="Xu Q."/>
            <person name="Li N."/>
            <person name="Li G."/>
            <person name="Huang Y."/>
            <person name="Saxena R.K."/>
            <person name="Ji Y."/>
            <person name="Li M."/>
            <person name="Yan X."/>
            <person name="He Y."/>
            <person name="Liu Y."/>
            <person name="Wang X."/>
            <person name="Xiang C."/>
            <person name="Varshney R.K."/>
            <person name="Ding H."/>
            <person name="Gao S."/>
            <person name="Zong X."/>
        </authorList>
    </citation>
    <scope>NUCLEOTIDE SEQUENCE [LARGE SCALE GENOMIC DNA]</scope>
    <source>
        <strain evidence="2 3">cv. Zhongwan 6</strain>
    </source>
</reference>
<accession>A0A9D5GWI9</accession>
<dbReference type="EMBL" id="JAMSHJ010000001">
    <property type="protein sequence ID" value="KAI5443986.1"/>
    <property type="molecule type" value="Genomic_DNA"/>
</dbReference>
<evidence type="ECO:0008006" key="4">
    <source>
        <dbReference type="Google" id="ProtNLM"/>
    </source>
</evidence>